<dbReference type="NCBIfam" id="TIGR01451">
    <property type="entry name" value="B_ant_repeat"/>
    <property type="match status" value="1"/>
</dbReference>
<dbReference type="STRING" id="549789.NIES30_22050"/>
<keyword evidence="2" id="KW-1185">Reference proteome</keyword>
<dbReference type="InterPro" id="IPR047589">
    <property type="entry name" value="DUF11_rpt"/>
</dbReference>
<dbReference type="Proteomes" id="UP000185557">
    <property type="component" value="Unassembled WGS sequence"/>
</dbReference>
<dbReference type="PIRSF" id="PIRSF014979">
    <property type="entry name" value="UCP014979"/>
    <property type="match status" value="1"/>
</dbReference>
<dbReference type="EMBL" id="MRCG01000022">
    <property type="protein sequence ID" value="OKH44508.1"/>
    <property type="molecule type" value="Genomic_DNA"/>
</dbReference>
<comment type="caution">
    <text evidence="1">The sequence shown here is derived from an EMBL/GenBank/DDBJ whole genome shotgun (WGS) entry which is preliminary data.</text>
</comment>
<evidence type="ECO:0008006" key="3">
    <source>
        <dbReference type="Google" id="ProtNLM"/>
    </source>
</evidence>
<dbReference type="OrthoDB" id="484368at2"/>
<reference evidence="1 2" key="1">
    <citation type="submission" date="2016-11" db="EMBL/GenBank/DDBJ databases">
        <title>Draft Genome Sequences of Nine Cyanobacterial Strains from Diverse Habitats.</title>
        <authorList>
            <person name="Zhu T."/>
            <person name="Hou S."/>
            <person name="Lu X."/>
            <person name="Hess W.R."/>
        </authorList>
    </citation>
    <scope>NUCLEOTIDE SEQUENCE [LARGE SCALE GENOMIC DNA]</scope>
    <source>
        <strain evidence="1 2">NIES-30</strain>
    </source>
</reference>
<name>A0A1U7IZQ6_9CYAN</name>
<organism evidence="1 2">
    <name type="scientific">Phormidium tenue NIES-30</name>
    <dbReference type="NCBI Taxonomy" id="549789"/>
    <lineage>
        <taxon>Bacteria</taxon>
        <taxon>Bacillati</taxon>
        <taxon>Cyanobacteriota</taxon>
        <taxon>Cyanophyceae</taxon>
        <taxon>Oscillatoriophycideae</taxon>
        <taxon>Oscillatoriales</taxon>
        <taxon>Oscillatoriaceae</taxon>
        <taxon>Phormidium</taxon>
    </lineage>
</organism>
<dbReference type="RefSeq" id="WP_073610614.1">
    <property type="nucleotide sequence ID" value="NZ_MRCG01000022.1"/>
</dbReference>
<gene>
    <name evidence="1" type="ORF">NIES30_22050</name>
</gene>
<evidence type="ECO:0000313" key="1">
    <source>
        <dbReference type="EMBL" id="OKH44508.1"/>
    </source>
</evidence>
<dbReference type="InterPro" id="IPR014468">
    <property type="entry name" value="UCP014979"/>
</dbReference>
<evidence type="ECO:0000313" key="2">
    <source>
        <dbReference type="Proteomes" id="UP000185557"/>
    </source>
</evidence>
<dbReference type="AlphaFoldDB" id="A0A1U7IZQ6"/>
<protein>
    <recommendedName>
        <fullName evidence="3">DUF11 domain-containing protein</fullName>
    </recommendedName>
</protein>
<proteinExistence type="predicted"/>
<accession>A0A1U7IZQ6</accession>
<sequence>MKRSIGLGLAALATLFIVPLAKGSPVMARLQTIGTEIAQQVRRPEMKLVLQAEKQVQTVDAQGKPQLLWQTLEGEATVQPQDVLRYTVASENAGEMPAKDLVITQSIPPQMTYVLATATGNDGTAITYSIDGGKSFVAEPLVEVVQEDGTVTLEPAPAEAYTDIRWDFAQTLEPEVVVQVAYDVTVK</sequence>